<keyword evidence="9" id="KW-0472">Membrane</keyword>
<keyword evidence="4" id="KW-0249">Electron transport</keyword>
<dbReference type="PROSITE" id="PS51007">
    <property type="entry name" value="CYTC"/>
    <property type="match status" value="1"/>
</dbReference>
<accession>A0A0A2TC87</accession>
<comment type="PTM">
    <text evidence="6">Binds 1 heme c group covalently per subunit.</text>
</comment>
<evidence type="ECO:0000259" key="10">
    <source>
        <dbReference type="PROSITE" id="PS51007"/>
    </source>
</evidence>
<dbReference type="InterPro" id="IPR012218">
    <property type="entry name" value="Cyt_c_BACSU-c550-type"/>
</dbReference>
<dbReference type="Gene3D" id="1.10.760.10">
    <property type="entry name" value="Cytochrome c-like domain"/>
    <property type="match status" value="1"/>
</dbReference>
<feature type="binding site" description="covalent" evidence="6">
    <location>
        <position position="71"/>
    </location>
    <ligand>
        <name>heme c</name>
        <dbReference type="ChEBI" id="CHEBI:61717"/>
    </ligand>
</feature>
<reference evidence="11 12" key="1">
    <citation type="journal article" date="2015" name="Stand. Genomic Sci.">
        <title>High quality draft genome sequence of the moderately halophilic bacterium Pontibacillus yanchengensis Y32(T) and comparison among Pontibacillus genomes.</title>
        <authorList>
            <person name="Huang J."/>
            <person name="Qiao Z.X."/>
            <person name="Tang J.W."/>
            <person name="Wang G."/>
        </authorList>
    </citation>
    <scope>NUCLEOTIDE SEQUENCE [LARGE SCALE GENOMIC DNA]</scope>
    <source>
        <strain evidence="11 12">Y32</strain>
    </source>
</reference>
<evidence type="ECO:0000256" key="9">
    <source>
        <dbReference type="SAM" id="Phobius"/>
    </source>
</evidence>
<dbReference type="InterPro" id="IPR051811">
    <property type="entry name" value="Cytochrome_c550/c551-like"/>
</dbReference>
<dbReference type="OrthoDB" id="7933886at2"/>
<dbReference type="STRING" id="1385514.N782_07315"/>
<sequence length="131" mass="13655">MKRNPVIPYALIAVLGITLMIILSFVGLNQVDKVQEGHGEGGEQQQEEGGGEGEGGESSSANPEQIFKNNCASCHGSDLSGGAGPNLQKVGSKLNVEDIKGIITNGKGSMPPNLIQGEKKTAVANWLAEKK</sequence>
<keyword evidence="12" id="KW-1185">Reference proteome</keyword>
<keyword evidence="1" id="KW-0813">Transport</keyword>
<evidence type="ECO:0000256" key="4">
    <source>
        <dbReference type="ARBA" id="ARBA00022982"/>
    </source>
</evidence>
<dbReference type="EMBL" id="AVBF01000017">
    <property type="protein sequence ID" value="KGP73169.1"/>
    <property type="molecule type" value="Genomic_DNA"/>
</dbReference>
<keyword evidence="2 6" id="KW-0349">Heme</keyword>
<feature type="compositionally biased region" description="Acidic residues" evidence="8">
    <location>
        <begin position="45"/>
        <end position="55"/>
    </location>
</feature>
<dbReference type="Pfam" id="PF13442">
    <property type="entry name" value="Cytochrome_CBB3"/>
    <property type="match status" value="1"/>
</dbReference>
<dbReference type="GO" id="GO:0005506">
    <property type="term" value="F:iron ion binding"/>
    <property type="evidence" value="ECO:0007669"/>
    <property type="project" value="InterPro"/>
</dbReference>
<dbReference type="InterPro" id="IPR054780">
    <property type="entry name" value="Cytochro_C550_firm"/>
</dbReference>
<protein>
    <submittedName>
        <fullName evidence="11">Cytochrome C</fullName>
    </submittedName>
</protein>
<evidence type="ECO:0000256" key="7">
    <source>
        <dbReference type="PIRSR" id="PIRSR000025-2"/>
    </source>
</evidence>
<name>A0A0A2TC87_9BACI</name>
<keyword evidence="3 7" id="KW-0479">Metal-binding</keyword>
<evidence type="ECO:0000313" key="11">
    <source>
        <dbReference type="EMBL" id="KGP73169.1"/>
    </source>
</evidence>
<proteinExistence type="predicted"/>
<dbReference type="RefSeq" id="WP_036818331.1">
    <property type="nucleotide sequence ID" value="NZ_AVBF01000017.1"/>
</dbReference>
<dbReference type="GO" id="GO:0009055">
    <property type="term" value="F:electron transfer activity"/>
    <property type="evidence" value="ECO:0007669"/>
    <property type="project" value="InterPro"/>
</dbReference>
<evidence type="ECO:0000256" key="2">
    <source>
        <dbReference type="ARBA" id="ARBA00022617"/>
    </source>
</evidence>
<dbReference type="eggNOG" id="COG2010">
    <property type="taxonomic scope" value="Bacteria"/>
</dbReference>
<dbReference type="PANTHER" id="PTHR37823">
    <property type="entry name" value="CYTOCHROME C-553-LIKE"/>
    <property type="match status" value="1"/>
</dbReference>
<keyword evidence="9" id="KW-1133">Transmembrane helix</keyword>
<dbReference type="GO" id="GO:0016020">
    <property type="term" value="C:membrane"/>
    <property type="evidence" value="ECO:0007669"/>
    <property type="project" value="InterPro"/>
</dbReference>
<dbReference type="GO" id="GO:0020037">
    <property type="term" value="F:heme binding"/>
    <property type="evidence" value="ECO:0007669"/>
    <property type="project" value="InterPro"/>
</dbReference>
<dbReference type="PANTHER" id="PTHR37823:SF4">
    <property type="entry name" value="MENAQUINOL-CYTOCHROME C REDUCTASE CYTOCHROME B_C SUBUNIT"/>
    <property type="match status" value="1"/>
</dbReference>
<dbReference type="InterPro" id="IPR036909">
    <property type="entry name" value="Cyt_c-like_dom_sf"/>
</dbReference>
<feature type="domain" description="Cytochrome c" evidence="10">
    <location>
        <begin position="58"/>
        <end position="131"/>
    </location>
</feature>
<keyword evidence="9" id="KW-0812">Transmembrane</keyword>
<evidence type="ECO:0000313" key="12">
    <source>
        <dbReference type="Proteomes" id="UP000030147"/>
    </source>
</evidence>
<organism evidence="11 12">
    <name type="scientific">Pontibacillus yanchengensis Y32</name>
    <dbReference type="NCBI Taxonomy" id="1385514"/>
    <lineage>
        <taxon>Bacteria</taxon>
        <taxon>Bacillati</taxon>
        <taxon>Bacillota</taxon>
        <taxon>Bacilli</taxon>
        <taxon>Bacillales</taxon>
        <taxon>Bacillaceae</taxon>
        <taxon>Pontibacillus</taxon>
    </lineage>
</organism>
<gene>
    <name evidence="11" type="ORF">N782_07315</name>
</gene>
<dbReference type="AlphaFoldDB" id="A0A0A2TC87"/>
<dbReference type="PIRSF" id="PIRSF000025">
    <property type="entry name" value="Cytc_Bsub_c550"/>
    <property type="match status" value="1"/>
</dbReference>
<feature type="region of interest" description="Disordered" evidence="8">
    <location>
        <begin position="36"/>
        <end position="67"/>
    </location>
</feature>
<dbReference type="NCBIfam" id="NF045773">
    <property type="entry name" value="cytochro_C550"/>
    <property type="match status" value="1"/>
</dbReference>
<evidence type="ECO:0000256" key="5">
    <source>
        <dbReference type="ARBA" id="ARBA00023004"/>
    </source>
</evidence>
<feature type="compositionally biased region" description="Polar residues" evidence="8">
    <location>
        <begin position="58"/>
        <end position="67"/>
    </location>
</feature>
<evidence type="ECO:0000256" key="3">
    <source>
        <dbReference type="ARBA" id="ARBA00022723"/>
    </source>
</evidence>
<dbReference type="Proteomes" id="UP000030147">
    <property type="component" value="Unassembled WGS sequence"/>
</dbReference>
<feature type="binding site" description="covalent" evidence="6">
    <location>
        <position position="74"/>
    </location>
    <ligand>
        <name>heme c</name>
        <dbReference type="ChEBI" id="CHEBI:61717"/>
    </ligand>
</feature>
<comment type="caution">
    <text evidence="11">The sequence shown here is derived from an EMBL/GenBank/DDBJ whole genome shotgun (WGS) entry which is preliminary data.</text>
</comment>
<evidence type="ECO:0000256" key="6">
    <source>
        <dbReference type="PIRSR" id="PIRSR000025-1"/>
    </source>
</evidence>
<evidence type="ECO:0000256" key="8">
    <source>
        <dbReference type="SAM" id="MobiDB-lite"/>
    </source>
</evidence>
<feature type="transmembrane region" description="Helical" evidence="9">
    <location>
        <begin position="6"/>
        <end position="28"/>
    </location>
</feature>
<dbReference type="SUPFAM" id="SSF46626">
    <property type="entry name" value="Cytochrome c"/>
    <property type="match status" value="1"/>
</dbReference>
<evidence type="ECO:0000256" key="1">
    <source>
        <dbReference type="ARBA" id="ARBA00022448"/>
    </source>
</evidence>
<dbReference type="InterPro" id="IPR009056">
    <property type="entry name" value="Cyt_c-like_dom"/>
</dbReference>
<feature type="binding site" description="axial binding residue" evidence="7">
    <location>
        <position position="110"/>
    </location>
    <ligand>
        <name>heme c</name>
        <dbReference type="ChEBI" id="CHEBI:61717"/>
    </ligand>
    <ligandPart>
        <name>Fe</name>
        <dbReference type="ChEBI" id="CHEBI:18248"/>
    </ligandPart>
</feature>
<feature type="binding site" description="axial binding residue" evidence="7">
    <location>
        <position position="75"/>
    </location>
    <ligand>
        <name>heme c</name>
        <dbReference type="ChEBI" id="CHEBI:61717"/>
    </ligand>
    <ligandPart>
        <name>Fe</name>
        <dbReference type="ChEBI" id="CHEBI:18248"/>
    </ligandPart>
</feature>
<keyword evidence="5 7" id="KW-0408">Iron</keyword>